<dbReference type="Proteomes" id="UP001162030">
    <property type="component" value="Chromosome"/>
</dbReference>
<gene>
    <name evidence="1" type="ORF">MSZNOR_2480</name>
</gene>
<evidence type="ECO:0000313" key="1">
    <source>
        <dbReference type="EMBL" id="CAI8849431.1"/>
    </source>
</evidence>
<name>A0ABM9I2X8_9GAMM</name>
<protein>
    <submittedName>
        <fullName evidence="1">Uncharacterized protein</fullName>
    </submittedName>
</protein>
<keyword evidence="2" id="KW-1185">Reference proteome</keyword>
<organism evidence="1 2">
    <name type="scientific">Methylocaldum szegediense</name>
    <dbReference type="NCBI Taxonomy" id="73780"/>
    <lineage>
        <taxon>Bacteria</taxon>
        <taxon>Pseudomonadati</taxon>
        <taxon>Pseudomonadota</taxon>
        <taxon>Gammaproteobacteria</taxon>
        <taxon>Methylococcales</taxon>
        <taxon>Methylococcaceae</taxon>
        <taxon>Methylocaldum</taxon>
    </lineage>
</organism>
<evidence type="ECO:0000313" key="2">
    <source>
        <dbReference type="Proteomes" id="UP001162030"/>
    </source>
</evidence>
<proteinExistence type="predicted"/>
<sequence>MDSFLSCNKSEFEAYDCLSVFNLKLAHAKNDTKNRNGFECYDLCKNYQLKA</sequence>
<reference evidence="1 2" key="1">
    <citation type="submission" date="2023-03" db="EMBL/GenBank/DDBJ databases">
        <authorList>
            <person name="Pearce D."/>
        </authorList>
    </citation>
    <scope>NUCLEOTIDE SEQUENCE [LARGE SCALE GENOMIC DNA]</scope>
    <source>
        <strain evidence="1">Msz</strain>
    </source>
</reference>
<dbReference type="EMBL" id="OX458333">
    <property type="protein sequence ID" value="CAI8849431.1"/>
    <property type="molecule type" value="Genomic_DNA"/>
</dbReference>
<accession>A0ABM9I2X8</accession>